<dbReference type="Proteomes" id="UP000000724">
    <property type="component" value="Contig Pc00c22"/>
</dbReference>
<gene>
    <name evidence="1" type="ORF">Pc22g01280</name>
    <name evidence="1" type="ORF">PCH_Pc22g01280</name>
</gene>
<accession>B6HP24</accession>
<dbReference type="EMBL" id="AM920437">
    <property type="protein sequence ID" value="CAP97416.1"/>
    <property type="molecule type" value="Genomic_DNA"/>
</dbReference>
<evidence type="ECO:0000313" key="1">
    <source>
        <dbReference type="EMBL" id="CAP97416.1"/>
    </source>
</evidence>
<reference evidence="1 2" key="1">
    <citation type="journal article" date="2008" name="Nat. Biotechnol.">
        <title>Genome sequencing and analysis of the filamentous fungus Penicillium chrysogenum.</title>
        <authorList>
            <person name="van den Berg M.A."/>
            <person name="Albang R."/>
            <person name="Albermann K."/>
            <person name="Badger J.H."/>
            <person name="Daran J.-M."/>
            <person name="Driessen A.J.M."/>
            <person name="Garcia-Estrada C."/>
            <person name="Fedorova N.D."/>
            <person name="Harris D.M."/>
            <person name="Heijne W.H.M."/>
            <person name="Joardar V.S."/>
            <person name="Kiel J.A.K.W."/>
            <person name="Kovalchuk A."/>
            <person name="Martin J.F."/>
            <person name="Nierman W.C."/>
            <person name="Nijland J.G."/>
            <person name="Pronk J.T."/>
            <person name="Roubos J.A."/>
            <person name="van der Klei I.J."/>
            <person name="van Peij N.N.M.E."/>
            <person name="Veenhuis M."/>
            <person name="von Doehren H."/>
            <person name="Wagner C."/>
            <person name="Wortman J.R."/>
            <person name="Bovenberg R.A.L."/>
        </authorList>
    </citation>
    <scope>NUCLEOTIDE SEQUENCE [LARGE SCALE GENOMIC DNA]</scope>
    <source>
        <strain evidence="2">ATCC 28089 / DSM 1075 / NRRL 1951 / Wisconsin 54-1255</strain>
    </source>
</reference>
<evidence type="ECO:0000313" key="2">
    <source>
        <dbReference type="Proteomes" id="UP000000724"/>
    </source>
</evidence>
<proteinExistence type="predicted"/>
<protein>
    <submittedName>
        <fullName evidence="1">Uncharacterized protein</fullName>
    </submittedName>
</protein>
<dbReference type="AlphaFoldDB" id="B6HP24"/>
<dbReference type="VEuPathDB" id="FungiDB:PCH_Pc22g01280"/>
<organism evidence="1 2">
    <name type="scientific">Penicillium rubens (strain ATCC 28089 / DSM 1075 / NRRL 1951 / Wisconsin 54-1255)</name>
    <name type="common">Penicillium chrysogenum</name>
    <dbReference type="NCBI Taxonomy" id="500485"/>
    <lineage>
        <taxon>Eukaryota</taxon>
        <taxon>Fungi</taxon>
        <taxon>Dikarya</taxon>
        <taxon>Ascomycota</taxon>
        <taxon>Pezizomycotina</taxon>
        <taxon>Eurotiomycetes</taxon>
        <taxon>Eurotiomycetidae</taxon>
        <taxon>Eurotiales</taxon>
        <taxon>Aspergillaceae</taxon>
        <taxon>Penicillium</taxon>
        <taxon>Penicillium chrysogenum species complex</taxon>
    </lineage>
</organism>
<sequence length="101" mass="11387">MHHDELLLCLLSPRHCAICHHPLSALPFADGNPSFADALSEHFILHPRRPLDLLALLILDFAFCPSRRTHRRHHSATLSTVGIIWSDTLVLEGYMVNARCS</sequence>
<keyword evidence="2" id="KW-1185">Reference proteome</keyword>
<name>B6HP24_PENRW</name>
<dbReference type="HOGENOM" id="CLU_2292600_0_0_1"/>